<protein>
    <submittedName>
        <fullName evidence="1">Uncharacterized protein</fullName>
    </submittedName>
</protein>
<reference evidence="1 2" key="1">
    <citation type="submission" date="2019-10" db="EMBL/GenBank/DDBJ databases">
        <authorList>
            <person name="Karimi E."/>
        </authorList>
    </citation>
    <scope>NUCLEOTIDE SEQUENCE [LARGE SCALE GENOMIC DNA]</scope>
    <source>
        <strain evidence="1">Bacillus sp. 71</strain>
    </source>
</reference>
<dbReference type="Proteomes" id="UP000437562">
    <property type="component" value="Unassembled WGS sequence"/>
</dbReference>
<evidence type="ECO:0000313" key="2">
    <source>
        <dbReference type="Proteomes" id="UP000437562"/>
    </source>
</evidence>
<organism evidence="1 2">
    <name type="scientific">Bacillus mycoides</name>
    <dbReference type="NCBI Taxonomy" id="1405"/>
    <lineage>
        <taxon>Bacteria</taxon>
        <taxon>Bacillati</taxon>
        <taxon>Bacillota</taxon>
        <taxon>Bacilli</taxon>
        <taxon>Bacillales</taxon>
        <taxon>Bacillaceae</taxon>
        <taxon>Bacillus</taxon>
        <taxon>Bacillus cereus group</taxon>
    </lineage>
</organism>
<dbReference type="AlphaFoldDB" id="A0A654ATV2"/>
<accession>A0A654ATV2</accession>
<gene>
    <name evidence="1" type="ORF">BACI71_60093</name>
</gene>
<evidence type="ECO:0000313" key="1">
    <source>
        <dbReference type="EMBL" id="VXC71250.1"/>
    </source>
</evidence>
<proteinExistence type="predicted"/>
<dbReference type="EMBL" id="CABWMC010000031">
    <property type="protein sequence ID" value="VXC71250.1"/>
    <property type="molecule type" value="Genomic_DNA"/>
</dbReference>
<sequence length="46" mass="5484">MRYWDFVLNVKLEIKKVAYRSIDNTEENTPKMDSVHKEENVAEVIT</sequence>
<name>A0A654ATV2_BACMY</name>